<dbReference type="CDD" id="cd07012">
    <property type="entry name" value="PBP2_Bug_TTT"/>
    <property type="match status" value="1"/>
</dbReference>
<dbReference type="Gene3D" id="3.40.190.150">
    <property type="entry name" value="Bordetella uptake gene, domain 1"/>
    <property type="match status" value="1"/>
</dbReference>
<dbReference type="Pfam" id="PF03401">
    <property type="entry name" value="TctC"/>
    <property type="match status" value="1"/>
</dbReference>
<dbReference type="RefSeq" id="WP_202082315.1">
    <property type="nucleotide sequence ID" value="NZ_JAERTZ010000008.1"/>
</dbReference>
<dbReference type="PANTHER" id="PTHR42928">
    <property type="entry name" value="TRICARBOXYLATE-BINDING PROTEIN"/>
    <property type="match status" value="1"/>
</dbReference>
<comment type="caution">
    <text evidence="3">The sequence shown here is derived from an EMBL/GenBank/DDBJ whole genome shotgun (WGS) entry which is preliminary data.</text>
</comment>
<dbReference type="SUPFAM" id="SSF53850">
    <property type="entry name" value="Periplasmic binding protein-like II"/>
    <property type="match status" value="1"/>
</dbReference>
<protein>
    <submittedName>
        <fullName evidence="3">Tripartite tricarboxylate transporter substrate binding protein</fullName>
    </submittedName>
</protein>
<dbReference type="Proteomes" id="UP000638570">
    <property type="component" value="Unassembled WGS sequence"/>
</dbReference>
<feature type="chain" id="PRO_5045480596" evidence="2">
    <location>
        <begin position="30"/>
        <end position="326"/>
    </location>
</feature>
<dbReference type="InterPro" id="IPR005064">
    <property type="entry name" value="BUG"/>
</dbReference>
<evidence type="ECO:0000313" key="4">
    <source>
        <dbReference type="Proteomes" id="UP000638570"/>
    </source>
</evidence>
<proteinExistence type="inferred from homology"/>
<dbReference type="Gene3D" id="3.40.190.10">
    <property type="entry name" value="Periplasmic binding protein-like II"/>
    <property type="match status" value="1"/>
</dbReference>
<sequence>MKQARKRMNTALKGAAWLSMMALALPLYAAGAYPEKTVQVIVPVGAGGDTDLNARLFGKYLEAELGQSLVVVNVSGGGGTIGMKRVKEAAPDGYTALFFHGEAMIPKLAGLTSDGIDALAMVGIGIVDDTTVLATHKGAPYQTLAELVDYARAHPYEVDFGILTGGYPHLIGVALEQLAGIKLNMVDVGGNAAKTVALKGQKIDLINTQYGLTKDYFDNGDFVNLGLMAEQRNPLFGEVATTAEQGLPAAFNKFFFYAMPPGTPAEIVGTFSAAMKKVVENPAYQQEAARLFVTPTYLDPVQAGEYADAQYRYFAQFQELFLAGSH</sequence>
<name>A0ABS1QQD4_9GAMM</name>
<dbReference type="EMBL" id="JAERTZ010000008">
    <property type="protein sequence ID" value="MBL1376353.1"/>
    <property type="molecule type" value="Genomic_DNA"/>
</dbReference>
<keyword evidence="4" id="KW-1185">Reference proteome</keyword>
<organism evidence="3 4">
    <name type="scientific">Zobellella iuensis</name>
    <dbReference type="NCBI Taxonomy" id="2803811"/>
    <lineage>
        <taxon>Bacteria</taxon>
        <taxon>Pseudomonadati</taxon>
        <taxon>Pseudomonadota</taxon>
        <taxon>Gammaproteobacteria</taxon>
        <taxon>Aeromonadales</taxon>
        <taxon>Aeromonadaceae</taxon>
        <taxon>Zobellella</taxon>
    </lineage>
</organism>
<comment type="similarity">
    <text evidence="1">Belongs to the UPF0065 (bug) family.</text>
</comment>
<reference evidence="4" key="1">
    <citation type="submission" date="2021-01" db="EMBL/GenBank/DDBJ databases">
        <title>Genome public.</title>
        <authorList>
            <person name="Liu C."/>
            <person name="Sun Q."/>
        </authorList>
    </citation>
    <scope>NUCLEOTIDE SEQUENCE [LARGE SCALE GENOMIC DNA]</scope>
    <source>
        <strain evidence="4">CGMCC 1.18722</strain>
    </source>
</reference>
<dbReference type="InterPro" id="IPR042100">
    <property type="entry name" value="Bug_dom1"/>
</dbReference>
<evidence type="ECO:0000256" key="1">
    <source>
        <dbReference type="ARBA" id="ARBA00006987"/>
    </source>
</evidence>
<dbReference type="PIRSF" id="PIRSF017082">
    <property type="entry name" value="YflP"/>
    <property type="match status" value="1"/>
</dbReference>
<evidence type="ECO:0000256" key="2">
    <source>
        <dbReference type="SAM" id="SignalP"/>
    </source>
</evidence>
<evidence type="ECO:0000313" key="3">
    <source>
        <dbReference type="EMBL" id="MBL1376353.1"/>
    </source>
</evidence>
<gene>
    <name evidence="3" type="ORF">JKV55_03260</name>
</gene>
<feature type="signal peptide" evidence="2">
    <location>
        <begin position="1"/>
        <end position="29"/>
    </location>
</feature>
<dbReference type="PANTHER" id="PTHR42928:SF5">
    <property type="entry name" value="BLR1237 PROTEIN"/>
    <property type="match status" value="1"/>
</dbReference>
<keyword evidence="2" id="KW-0732">Signal</keyword>
<accession>A0ABS1QQD4</accession>